<dbReference type="GO" id="GO:0003700">
    <property type="term" value="F:DNA-binding transcription factor activity"/>
    <property type="evidence" value="ECO:0007669"/>
    <property type="project" value="InterPro"/>
</dbReference>
<dbReference type="InterPro" id="IPR018060">
    <property type="entry name" value="HTH_AraC"/>
</dbReference>
<dbReference type="InterPro" id="IPR018062">
    <property type="entry name" value="HTH_AraC-typ_CS"/>
</dbReference>
<evidence type="ECO:0000313" key="9">
    <source>
        <dbReference type="Proteomes" id="UP000248897"/>
    </source>
</evidence>
<keyword evidence="3" id="KW-0238">DNA-binding</keyword>
<dbReference type="Gene3D" id="1.10.10.60">
    <property type="entry name" value="Homeodomain-like"/>
    <property type="match status" value="2"/>
</dbReference>
<dbReference type="Gene3D" id="2.60.120.10">
    <property type="entry name" value="Jelly Rolls"/>
    <property type="match status" value="1"/>
</dbReference>
<dbReference type="Pfam" id="PF12833">
    <property type="entry name" value="HTH_18"/>
    <property type="match status" value="1"/>
</dbReference>
<dbReference type="Pfam" id="PF02311">
    <property type="entry name" value="AraC_binding"/>
    <property type="match status" value="1"/>
</dbReference>
<dbReference type="PANTHER" id="PTHR11019:SF159">
    <property type="entry name" value="TRANSCRIPTIONAL REGULATOR-RELATED"/>
    <property type="match status" value="1"/>
</dbReference>
<dbReference type="CDD" id="cd06124">
    <property type="entry name" value="cupin_NimR-like_N"/>
    <property type="match status" value="1"/>
</dbReference>
<evidence type="ECO:0000256" key="2">
    <source>
        <dbReference type="ARBA" id="ARBA00023015"/>
    </source>
</evidence>
<keyword evidence="5" id="KW-0804">Transcription</keyword>
<reference evidence="8 9" key="1">
    <citation type="submission" date="2018-06" db="EMBL/GenBank/DDBJ databases">
        <authorList>
            <consortium name="Pathogen Informatics"/>
            <person name="Doyle S."/>
        </authorList>
    </citation>
    <scope>NUCLEOTIDE SEQUENCE [LARGE SCALE GENOMIC DNA]</scope>
    <source>
        <strain evidence="8 9">NCTC12961</strain>
    </source>
</reference>
<evidence type="ECO:0000256" key="5">
    <source>
        <dbReference type="ARBA" id="ARBA00023163"/>
    </source>
</evidence>
<proteinExistence type="predicted"/>
<dbReference type="PROSITE" id="PS01124">
    <property type="entry name" value="HTH_ARAC_FAMILY_2"/>
    <property type="match status" value="1"/>
</dbReference>
<dbReference type="PANTHER" id="PTHR11019">
    <property type="entry name" value="HTH-TYPE TRANSCRIPTIONAL REGULATOR NIMR"/>
    <property type="match status" value="1"/>
</dbReference>
<feature type="domain" description="HTH araC/xylS-type" evidence="7">
    <location>
        <begin position="202"/>
        <end position="279"/>
    </location>
</feature>
<evidence type="ECO:0000256" key="4">
    <source>
        <dbReference type="ARBA" id="ARBA00023159"/>
    </source>
</evidence>
<evidence type="ECO:0000256" key="3">
    <source>
        <dbReference type="ARBA" id="ARBA00023125"/>
    </source>
</evidence>
<gene>
    <name evidence="8" type="primary">ripA_3</name>
    <name evidence="8" type="ORF">NCTC12961_05311</name>
</gene>
<evidence type="ECO:0000256" key="1">
    <source>
        <dbReference type="ARBA" id="ARBA00022491"/>
    </source>
</evidence>
<keyword evidence="1" id="KW-0678">Repressor</keyword>
<dbReference type="PRINTS" id="PR00032">
    <property type="entry name" value="HTHARAC"/>
</dbReference>
<dbReference type="STRING" id="82996.ADP72_13640"/>
<keyword evidence="2" id="KW-0805">Transcription regulation</keyword>
<sequence length="285" mass="32064">MTRGLLYMKGQLSLHFGQTALIRIMRNVRIDDIDHVPRSVIAIGTDYPSGHLLPMHSHRRAQLLYGATGVMHVFTHQGNWIVPPQRAVWLPPQMPHEVRMVGVTTRSLYIEPTALLASQPQVCQVVSVTPLMRQLLMAAVDMPLEYDPDGRDGALVFLLLHELAQLQSLPLHIPLPADRRLGELCQLFLLQPNAHDSPQEWATRLYMSIRTFSRFFRAQTGMSFSQWRQRACVVLALAQLAEGSSVTQVALELGYESSAAFATMFRRVLGQAPSCYLGSERREKA</sequence>
<accession>A0A2X4YBD8</accession>
<dbReference type="Proteomes" id="UP000248897">
    <property type="component" value="Chromosome 1"/>
</dbReference>
<dbReference type="InterPro" id="IPR014710">
    <property type="entry name" value="RmlC-like_jellyroll"/>
</dbReference>
<evidence type="ECO:0000256" key="6">
    <source>
        <dbReference type="ARBA" id="ARBA00044978"/>
    </source>
</evidence>
<dbReference type="SUPFAM" id="SSF46689">
    <property type="entry name" value="Homeodomain-like"/>
    <property type="match status" value="2"/>
</dbReference>
<dbReference type="InterPro" id="IPR009057">
    <property type="entry name" value="Homeodomain-like_sf"/>
</dbReference>
<dbReference type="PROSITE" id="PS00041">
    <property type="entry name" value="HTH_ARAC_FAMILY_1"/>
    <property type="match status" value="1"/>
</dbReference>
<dbReference type="SUPFAM" id="SSF51182">
    <property type="entry name" value="RmlC-like cupins"/>
    <property type="match status" value="1"/>
</dbReference>
<evidence type="ECO:0000259" key="7">
    <source>
        <dbReference type="PROSITE" id="PS01124"/>
    </source>
</evidence>
<dbReference type="InterPro" id="IPR011051">
    <property type="entry name" value="RmlC_Cupin_sf"/>
</dbReference>
<keyword evidence="4" id="KW-0010">Activator</keyword>
<name>A0A2X4YBD8_SERPL</name>
<dbReference type="InterPro" id="IPR003313">
    <property type="entry name" value="AraC-bd"/>
</dbReference>
<dbReference type="GO" id="GO:0043565">
    <property type="term" value="F:sequence-specific DNA binding"/>
    <property type="evidence" value="ECO:0007669"/>
    <property type="project" value="InterPro"/>
</dbReference>
<dbReference type="AlphaFoldDB" id="A0A2X4YBD8"/>
<dbReference type="SMART" id="SM00342">
    <property type="entry name" value="HTH_ARAC"/>
    <property type="match status" value="1"/>
</dbReference>
<dbReference type="EMBL" id="LS483469">
    <property type="protein sequence ID" value="SQI45794.1"/>
    <property type="molecule type" value="Genomic_DNA"/>
</dbReference>
<dbReference type="FunFam" id="1.10.10.60:FF:000132">
    <property type="entry name" value="AraC family transcriptional regulator"/>
    <property type="match status" value="1"/>
</dbReference>
<evidence type="ECO:0000313" key="8">
    <source>
        <dbReference type="EMBL" id="SQI45794.1"/>
    </source>
</evidence>
<dbReference type="InterPro" id="IPR020449">
    <property type="entry name" value="Tscrpt_reg_AraC-type_HTH"/>
</dbReference>
<organism evidence="8 9">
    <name type="scientific">Serratia plymuthica</name>
    <dbReference type="NCBI Taxonomy" id="82996"/>
    <lineage>
        <taxon>Bacteria</taxon>
        <taxon>Pseudomonadati</taxon>
        <taxon>Pseudomonadota</taxon>
        <taxon>Gammaproteobacteria</taxon>
        <taxon>Enterobacterales</taxon>
        <taxon>Yersiniaceae</taxon>
        <taxon>Serratia</taxon>
    </lineage>
</organism>
<protein>
    <recommendedName>
        <fullName evidence="6">Arabinose operon regulatory protein</fullName>
    </recommendedName>
</protein>